<proteinExistence type="predicted"/>
<name>A0AAD9I132_9PEZI</name>
<evidence type="ECO:0000256" key="1">
    <source>
        <dbReference type="SAM" id="Phobius"/>
    </source>
</evidence>
<keyword evidence="1" id="KW-0472">Membrane</keyword>
<evidence type="ECO:0000313" key="2">
    <source>
        <dbReference type="EMBL" id="KAK2069263.1"/>
    </source>
</evidence>
<keyword evidence="1" id="KW-1133">Transmembrane helix</keyword>
<feature type="transmembrane region" description="Helical" evidence="1">
    <location>
        <begin position="58"/>
        <end position="83"/>
    </location>
</feature>
<keyword evidence="3" id="KW-1185">Reference proteome</keyword>
<reference evidence="2" key="1">
    <citation type="journal article" date="2023" name="Mol. Plant Microbe Interact.">
        <title>Elucidating the Obligate Nature and Biological Capacity of an Invasive Fungal Corn Pathogen.</title>
        <authorList>
            <person name="MacCready J.S."/>
            <person name="Roggenkamp E.M."/>
            <person name="Gdanetz K."/>
            <person name="Chilvers M.I."/>
        </authorList>
    </citation>
    <scope>NUCLEOTIDE SEQUENCE</scope>
    <source>
        <strain evidence="2">PM02</strain>
    </source>
</reference>
<comment type="caution">
    <text evidence="2">The sequence shown here is derived from an EMBL/GenBank/DDBJ whole genome shotgun (WGS) entry which is preliminary data.</text>
</comment>
<evidence type="ECO:0000313" key="3">
    <source>
        <dbReference type="Proteomes" id="UP001217918"/>
    </source>
</evidence>
<organism evidence="2 3">
    <name type="scientific">Phyllachora maydis</name>
    <dbReference type="NCBI Taxonomy" id="1825666"/>
    <lineage>
        <taxon>Eukaryota</taxon>
        <taxon>Fungi</taxon>
        <taxon>Dikarya</taxon>
        <taxon>Ascomycota</taxon>
        <taxon>Pezizomycotina</taxon>
        <taxon>Sordariomycetes</taxon>
        <taxon>Sordariomycetidae</taxon>
        <taxon>Phyllachorales</taxon>
        <taxon>Phyllachoraceae</taxon>
        <taxon>Phyllachora</taxon>
    </lineage>
</organism>
<dbReference type="AlphaFoldDB" id="A0AAD9I132"/>
<gene>
    <name evidence="2" type="ORF">P8C59_003859</name>
</gene>
<dbReference type="EMBL" id="JAQQPM010000003">
    <property type="protein sequence ID" value="KAK2069263.1"/>
    <property type="molecule type" value="Genomic_DNA"/>
</dbReference>
<sequence length="116" mass="13134">MADVRGDDRDGDRVLDTAATIASEKPLPSEYDVTLARITEEHEKSMTWQEAVTAEARTILYCIGISGLIIMEGYGLAMITYLYSFQTFRQTFGVKYTTTDGSEFWRLSWLTSGRPF</sequence>
<protein>
    <submittedName>
        <fullName evidence="2">Uncharacterized protein</fullName>
    </submittedName>
</protein>
<keyword evidence="1" id="KW-0812">Transmembrane</keyword>
<accession>A0AAD9I132</accession>
<dbReference type="Proteomes" id="UP001217918">
    <property type="component" value="Unassembled WGS sequence"/>
</dbReference>